<reference evidence="1 2" key="3">
    <citation type="journal article" date="2016" name="FEMS Yeast Res.">
        <title>Curation of the genome annotation of Pichia pastoris (Komagataella phaffii) CBS7435 from gene level to protein function.</title>
        <authorList>
            <person name="Valli M."/>
            <person name="Tatto N.E."/>
            <person name="Peymann A."/>
            <person name="Gruber C."/>
            <person name="Landes N."/>
            <person name="Ekker H."/>
            <person name="Thallinger G.G."/>
            <person name="Mattanovich D."/>
            <person name="Gasser B."/>
            <person name="Graf A.B."/>
        </authorList>
    </citation>
    <scope>GENOME REANNOTATION</scope>
    <source>
        <strain evidence="1 2">ATCC 76273 / CBS 7435 / CECT 11047 / NRRL Y-11430 / Wegner 21-1</strain>
    </source>
</reference>
<dbReference type="EMBL" id="FR839630">
    <property type="protein sequence ID" value="CCA39853.1"/>
    <property type="molecule type" value="Genomic_DNA"/>
</dbReference>
<sequence>MKLKRLEFLQLSIRSDVISAWLSNQSGPRWKMPQHCHMFFTYLLCGDTPSWNYCQENYCIGIDQDCLIMLKLPFSQVASCQFQIDAGAGDMHQSA</sequence>
<dbReference type="HOGENOM" id="CLU_2373518_0_0_1"/>
<accession>F2QWS5</accession>
<reference key="2">
    <citation type="submission" date="2011-04" db="EMBL/GenBank/DDBJ databases">
        <title>High-quality genome sequence of Pichia pastoris CBS 7435.</title>
        <authorList>
            <person name="Kueberl A."/>
            <person name="Schneider J."/>
            <person name="Thallinger G.G."/>
            <person name="Anderl I."/>
            <person name="Wibberg D."/>
            <person name="Hajek T."/>
            <person name="Jaenicke S."/>
            <person name="Brinkrolf K."/>
            <person name="Goesmann A."/>
            <person name="Szczepanowski R."/>
            <person name="Puehler A."/>
            <person name="Schwab H."/>
            <person name="Glieder A."/>
            <person name="Pichler H."/>
        </authorList>
    </citation>
    <scope>NUCLEOTIDE SEQUENCE</scope>
    <source>
        <strain>CBS 7435</strain>
    </source>
</reference>
<evidence type="ECO:0000313" key="1">
    <source>
        <dbReference type="EMBL" id="CCA39853.1"/>
    </source>
</evidence>
<protein>
    <submittedName>
        <fullName evidence="1">Uncharacterized protein</fullName>
    </submittedName>
</protein>
<keyword evidence="2" id="KW-1185">Reference proteome</keyword>
<evidence type="ECO:0000313" key="2">
    <source>
        <dbReference type="Proteomes" id="UP000006853"/>
    </source>
</evidence>
<name>F2QWS5_KOMPC</name>
<reference evidence="1 2" key="1">
    <citation type="journal article" date="2011" name="J. Biotechnol.">
        <title>High-quality genome sequence of Pichia pastoris CBS7435.</title>
        <authorList>
            <person name="Kuberl A."/>
            <person name="Schneider J."/>
            <person name="Thallinger G.G."/>
            <person name="Anderl I."/>
            <person name="Wibberg D."/>
            <person name="Hajek T."/>
            <person name="Jaenicke S."/>
            <person name="Brinkrolf K."/>
            <person name="Goesmann A."/>
            <person name="Szczepanowski R."/>
            <person name="Puhler A."/>
            <person name="Schwab H."/>
            <person name="Glieder A."/>
            <person name="Pichler H."/>
        </authorList>
    </citation>
    <scope>NUCLEOTIDE SEQUENCE [LARGE SCALE GENOMIC DNA]</scope>
    <source>
        <strain evidence="2">ATCC 76273 / CBS 7435 / CECT 11047 / NRRL Y-11430 / Wegner 21-1</strain>
    </source>
</reference>
<proteinExistence type="predicted"/>
<dbReference type="AlphaFoldDB" id="F2QWS5"/>
<gene>
    <name evidence="1" type="ordered locus">PP7435_Chr3-0902</name>
</gene>
<organism evidence="1 2">
    <name type="scientific">Komagataella phaffii (strain ATCC 76273 / CBS 7435 / CECT 11047 / NRRL Y-11430 / Wegner 21-1)</name>
    <name type="common">Yeast</name>
    <name type="synonym">Pichia pastoris</name>
    <dbReference type="NCBI Taxonomy" id="981350"/>
    <lineage>
        <taxon>Eukaryota</taxon>
        <taxon>Fungi</taxon>
        <taxon>Dikarya</taxon>
        <taxon>Ascomycota</taxon>
        <taxon>Saccharomycotina</taxon>
        <taxon>Pichiomycetes</taxon>
        <taxon>Pichiales</taxon>
        <taxon>Pichiaceae</taxon>
        <taxon>Komagataella</taxon>
    </lineage>
</organism>
<dbReference type="Proteomes" id="UP000006853">
    <property type="component" value="Chromosome 3"/>
</dbReference>